<keyword evidence="9" id="KW-0325">Glycoprotein</keyword>
<keyword evidence="7" id="KW-0333">Golgi apparatus</keyword>
<keyword evidence="6" id="KW-1133">Transmembrane helix</keyword>
<evidence type="ECO:0000313" key="11">
    <source>
        <dbReference type="Proteomes" id="UP001152320"/>
    </source>
</evidence>
<evidence type="ECO:0000256" key="6">
    <source>
        <dbReference type="ARBA" id="ARBA00022989"/>
    </source>
</evidence>
<dbReference type="InterPro" id="IPR009729">
    <property type="entry name" value="Gal-3-0_sulfotransfrase"/>
</dbReference>
<keyword evidence="11" id="KW-1185">Reference proteome</keyword>
<accession>A0A9Q1BYG7</accession>
<evidence type="ECO:0000256" key="5">
    <source>
        <dbReference type="ARBA" id="ARBA00022968"/>
    </source>
</evidence>
<dbReference type="Proteomes" id="UP001152320">
    <property type="component" value="Chromosome 10"/>
</dbReference>
<evidence type="ECO:0000256" key="1">
    <source>
        <dbReference type="ARBA" id="ARBA00004323"/>
    </source>
</evidence>
<keyword evidence="8" id="KW-0472">Membrane</keyword>
<dbReference type="PANTHER" id="PTHR14647:SF86">
    <property type="entry name" value="GALACTOSE-3-O-SULFOTRANSFERASE"/>
    <property type="match status" value="1"/>
</dbReference>
<name>A0A9Q1BYG7_HOLLE</name>
<dbReference type="OrthoDB" id="514299at2759"/>
<dbReference type="PANTHER" id="PTHR14647">
    <property type="entry name" value="GALACTOSE-3-O-SULFOTRANSFERASE"/>
    <property type="match status" value="1"/>
</dbReference>
<gene>
    <name evidence="10" type="ORF">HOLleu_22009</name>
</gene>
<comment type="caution">
    <text evidence="10">The sequence shown here is derived from an EMBL/GenBank/DDBJ whole genome shotgun (WGS) entry which is preliminary data.</text>
</comment>
<dbReference type="InterPro" id="IPR027417">
    <property type="entry name" value="P-loop_NTPase"/>
</dbReference>
<dbReference type="GO" id="GO:0000139">
    <property type="term" value="C:Golgi membrane"/>
    <property type="evidence" value="ECO:0007669"/>
    <property type="project" value="UniProtKB-SubCell"/>
</dbReference>
<dbReference type="AlphaFoldDB" id="A0A9Q1BYG7"/>
<comment type="similarity">
    <text evidence="2">Belongs to the galactose-3-O-sulfotransferase family.</text>
</comment>
<dbReference type="EMBL" id="JAIZAY010000010">
    <property type="protein sequence ID" value="KAJ8034958.1"/>
    <property type="molecule type" value="Genomic_DNA"/>
</dbReference>
<dbReference type="GO" id="GO:0001733">
    <property type="term" value="F:galactosylceramide sulfotransferase activity"/>
    <property type="evidence" value="ECO:0007669"/>
    <property type="project" value="InterPro"/>
</dbReference>
<dbReference type="Pfam" id="PF06990">
    <property type="entry name" value="Gal-3-0_sulfotr"/>
    <property type="match status" value="1"/>
</dbReference>
<evidence type="ECO:0000256" key="4">
    <source>
        <dbReference type="ARBA" id="ARBA00022692"/>
    </source>
</evidence>
<keyword evidence="3" id="KW-0808">Transferase</keyword>
<comment type="subcellular location">
    <subcellularLocation>
        <location evidence="1">Golgi apparatus membrane</location>
        <topology evidence="1">Single-pass type II membrane protein</topology>
    </subcellularLocation>
</comment>
<organism evidence="10 11">
    <name type="scientific">Holothuria leucospilota</name>
    <name type="common">Black long sea cucumber</name>
    <name type="synonym">Mertensiothuria leucospilota</name>
    <dbReference type="NCBI Taxonomy" id="206669"/>
    <lineage>
        <taxon>Eukaryota</taxon>
        <taxon>Metazoa</taxon>
        <taxon>Echinodermata</taxon>
        <taxon>Eleutherozoa</taxon>
        <taxon>Echinozoa</taxon>
        <taxon>Holothuroidea</taxon>
        <taxon>Aspidochirotacea</taxon>
        <taxon>Aspidochirotida</taxon>
        <taxon>Holothuriidae</taxon>
        <taxon>Holothuria</taxon>
    </lineage>
</organism>
<evidence type="ECO:0000256" key="8">
    <source>
        <dbReference type="ARBA" id="ARBA00023136"/>
    </source>
</evidence>
<sequence length="83" mass="9836">MKKKIREIENNFNIVLIVEHFDESLVLLKDLLAFCWEIIDVAYFTVNARIENEVEELSQETKGNLTAWNEGDMMLYNHFNKTL</sequence>
<proteinExistence type="inferred from homology"/>
<keyword evidence="4" id="KW-0812">Transmembrane</keyword>
<protein>
    <submittedName>
        <fullName evidence="10">Galactosylceramide sulfotransferase</fullName>
    </submittedName>
</protein>
<dbReference type="GO" id="GO:0009247">
    <property type="term" value="P:glycolipid biosynthetic process"/>
    <property type="evidence" value="ECO:0007669"/>
    <property type="project" value="InterPro"/>
</dbReference>
<evidence type="ECO:0000256" key="9">
    <source>
        <dbReference type="ARBA" id="ARBA00023180"/>
    </source>
</evidence>
<evidence type="ECO:0000256" key="7">
    <source>
        <dbReference type="ARBA" id="ARBA00023034"/>
    </source>
</evidence>
<keyword evidence="5" id="KW-0735">Signal-anchor</keyword>
<reference evidence="10" key="1">
    <citation type="submission" date="2021-10" db="EMBL/GenBank/DDBJ databases">
        <title>Tropical sea cucumber genome reveals ecological adaptation and Cuvierian tubules defense mechanism.</title>
        <authorList>
            <person name="Chen T."/>
        </authorList>
    </citation>
    <scope>NUCLEOTIDE SEQUENCE</scope>
    <source>
        <strain evidence="10">Nanhai2018</strain>
        <tissue evidence="10">Muscle</tissue>
    </source>
</reference>
<dbReference type="Gene3D" id="3.40.50.300">
    <property type="entry name" value="P-loop containing nucleotide triphosphate hydrolases"/>
    <property type="match status" value="1"/>
</dbReference>
<evidence type="ECO:0000256" key="2">
    <source>
        <dbReference type="ARBA" id="ARBA00008124"/>
    </source>
</evidence>
<evidence type="ECO:0000313" key="10">
    <source>
        <dbReference type="EMBL" id="KAJ8034958.1"/>
    </source>
</evidence>
<evidence type="ECO:0000256" key="3">
    <source>
        <dbReference type="ARBA" id="ARBA00022679"/>
    </source>
</evidence>